<evidence type="ECO:0000313" key="7">
    <source>
        <dbReference type="EMBL" id="CCC45003.1"/>
    </source>
</evidence>
<dbReference type="NCBIfam" id="NF033543">
    <property type="entry name" value="transpos_IS256"/>
    <property type="match status" value="1"/>
</dbReference>
<reference evidence="8" key="1">
    <citation type="submission" date="2011-06" db="EMBL/GenBank/DDBJ databases">
        <authorList>
            <person name="Aslett M."/>
        </authorList>
    </citation>
    <scope>NUCLEOTIDE SEQUENCE</scope>
    <source>
        <strain evidence="8">CIPT 140010059</strain>
    </source>
</reference>
<comment type="function">
    <text evidence="1 6">Required for the transposition of the insertion element.</text>
</comment>
<evidence type="ECO:0000313" key="8">
    <source>
        <dbReference type="EMBL" id="CCC45739.1"/>
    </source>
</evidence>
<keyword evidence="4 6" id="KW-0238">DNA-binding</keyword>
<dbReference type="Pfam" id="PF00872">
    <property type="entry name" value="Transposase_mut"/>
    <property type="match status" value="1"/>
</dbReference>
<proteinExistence type="inferred from homology"/>
<evidence type="ECO:0000256" key="4">
    <source>
        <dbReference type="ARBA" id="ARBA00023125"/>
    </source>
</evidence>
<keyword evidence="5 6" id="KW-0233">DNA recombination</keyword>
<evidence type="ECO:0000256" key="3">
    <source>
        <dbReference type="ARBA" id="ARBA00022578"/>
    </source>
</evidence>
<organism evidence="8 9">
    <name type="scientific">Mycobacterium canettii (strain CIPT 140010059)</name>
    <dbReference type="NCBI Taxonomy" id="1048245"/>
    <lineage>
        <taxon>Bacteria</taxon>
        <taxon>Bacillati</taxon>
        <taxon>Actinomycetota</taxon>
        <taxon>Actinomycetes</taxon>
        <taxon>Mycobacteriales</taxon>
        <taxon>Mycobacteriaceae</taxon>
        <taxon>Mycobacterium</taxon>
        <taxon>Mycobacterium tuberculosis complex</taxon>
    </lineage>
</organism>
<dbReference type="AlphaFoldDB" id="A0AB72XQ46"/>
<dbReference type="PANTHER" id="PTHR33217">
    <property type="entry name" value="TRANSPOSASE FOR INSERTION SEQUENCE ELEMENT IS1081"/>
    <property type="match status" value="1"/>
</dbReference>
<evidence type="ECO:0000313" key="9">
    <source>
        <dbReference type="Proteomes" id="UP000008896"/>
    </source>
</evidence>
<protein>
    <recommendedName>
        <fullName evidence="6">Mutator family transposase</fullName>
    </recommendedName>
</protein>
<dbReference type="GO" id="GO:0006313">
    <property type="term" value="P:DNA transposition"/>
    <property type="evidence" value="ECO:0007669"/>
    <property type="project" value="UniProtKB-UniRule"/>
</dbReference>
<dbReference type="EMBL" id="HE572590">
    <property type="protein sequence ID" value="CCC45003.1"/>
    <property type="molecule type" value="Genomic_DNA"/>
</dbReference>
<accession>A0AB72XQ46</accession>
<comment type="similarity">
    <text evidence="2 6">Belongs to the transposase mutator family.</text>
</comment>
<dbReference type="KEGG" id="mce:MCAN_26721"/>
<dbReference type="GO" id="GO:0004803">
    <property type="term" value="F:transposase activity"/>
    <property type="evidence" value="ECO:0007669"/>
    <property type="project" value="UniProtKB-UniRule"/>
</dbReference>
<dbReference type="Proteomes" id="UP000008896">
    <property type="component" value="Chromosome"/>
</dbReference>
<reference evidence="8 9" key="2">
    <citation type="journal article" date="2012" name="PLoS Negl. Trop. Dis.">
        <title>The Genome of Mycobacterium Africanum West African 2 Reveals a Lineage-Specific Locus and Genome Erosion Common to the M. tuberculosis Complex.</title>
        <authorList>
            <person name="Bentley S.D."/>
            <person name="Comas I."/>
            <person name="Bryant J.M."/>
            <person name="Walker D."/>
            <person name="Smith N.H."/>
            <person name="Harris S.R."/>
            <person name="Thurston S."/>
            <person name="Gagneux S."/>
            <person name="Wood J."/>
            <person name="Antonio M."/>
            <person name="Quail M.A."/>
            <person name="Gehre F."/>
            <person name="Adegbola R.A."/>
            <person name="Parkhill J."/>
            <person name="de Jong B.C."/>
        </authorList>
    </citation>
    <scope>NUCLEOTIDE SEQUENCE [LARGE SCALE GENOMIC DNA]</scope>
    <source>
        <strain evidence="8 9">CIPT 140010059</strain>
    </source>
</reference>
<dbReference type="InterPro" id="IPR001207">
    <property type="entry name" value="Transposase_mutator"/>
</dbReference>
<reference evidence="8 9" key="3">
    <citation type="journal article" date="2013" name="Nat. Genet.">
        <title>Genomic analysis of smooth tubercle bacilli provides insights into ancestry and pathoadaptation of Mycobacterium tuberculosis.</title>
        <authorList>
            <person name="Supply P."/>
            <person name="Marceau M."/>
            <person name="Mangenot S."/>
            <person name="Roche D."/>
            <person name="Rouanet C."/>
            <person name="Khanna V."/>
            <person name="Majlessi L."/>
            <person name="Criscuolo A."/>
            <person name="Tap J."/>
            <person name="Pawlik A."/>
            <person name="Fiette L."/>
            <person name="Orgeur M."/>
            <person name="Fabre M."/>
            <person name="Parmentier C."/>
            <person name="Frigui W."/>
            <person name="Simeone R."/>
            <person name="Boritsch E.C."/>
            <person name="Debrie A.S."/>
            <person name="Willery E."/>
            <person name="Walker D."/>
            <person name="Quail M.A."/>
            <person name="Ma L."/>
            <person name="Bouchier C."/>
            <person name="Salvignol G."/>
            <person name="Sayes F."/>
            <person name="Cascioferro A."/>
            <person name="Seemann T."/>
            <person name="Barbe V."/>
            <person name="Locht C."/>
            <person name="Gutierrez M.C."/>
            <person name="Leclerc C."/>
            <person name="Bentley S.D."/>
            <person name="Stinear T.P."/>
            <person name="Brisse S."/>
            <person name="Medigue C."/>
            <person name="Parkhill J."/>
            <person name="Cruveiller S."/>
            <person name="Brosch R."/>
        </authorList>
    </citation>
    <scope>NUCLEOTIDE SEQUENCE [LARGE SCALE GENOMIC DNA]</scope>
    <source>
        <strain evidence="8 9">CIPT 140010059</strain>
    </source>
</reference>
<dbReference type="PANTHER" id="PTHR33217:SF7">
    <property type="entry name" value="TRANSPOSASE FOR INSERTION SEQUENCE ELEMENT IS1081"/>
    <property type="match status" value="1"/>
</dbReference>
<dbReference type="KEGG" id="mce:MCAN_34081"/>
<dbReference type="GO" id="GO:0003677">
    <property type="term" value="F:DNA binding"/>
    <property type="evidence" value="ECO:0007669"/>
    <property type="project" value="UniProtKB-UniRule"/>
</dbReference>
<gene>
    <name evidence="7" type="ordered locus">MCAN_26721</name>
    <name evidence="8" type="ordered locus">MCAN_34081</name>
</gene>
<evidence type="ECO:0000256" key="5">
    <source>
        <dbReference type="ARBA" id="ARBA00023172"/>
    </source>
</evidence>
<name>A0AB72XQ46_MYCCP</name>
<evidence type="ECO:0000256" key="2">
    <source>
        <dbReference type="ARBA" id="ARBA00010961"/>
    </source>
</evidence>
<sequence>MCTAKHAPKEIPPMALPQSALSELLDAFRTGDGVDLIRDAVRLVLQELIELEATERIGAARYERSDTRVTDRNGARSRVLSTQAGDVELRIPKLRKGSFFPAILEPRRRIDQALYAVVMEAYVHGISTRAVDDLVEAMGVETGISKSEVSRICAGLDEIVGAFRTRTLGHIEFPYVYLDATYLNVRNGTGQVVSMAVIVASGIAADGSREILGLDVGDSEDETFWRGFLTSLKGRGLGGVRLVISDQHAGLVKALKRCFQGAGHQRCRVHFARNLLAHVPKDKADMVASMFRMIFSAPDAEAVHATWEEVRDRLAASFPKIGPLMDDARAEVLAFTAFPKAHWQKIWSTNPLERINKEIKRRSRVVGIFPNPAAVIRLVGAVLADMHDEWQASERRYLSEASMALLYPDSDNAVVAAISGGQ</sequence>
<evidence type="ECO:0000256" key="1">
    <source>
        <dbReference type="ARBA" id="ARBA00002190"/>
    </source>
</evidence>
<keyword evidence="6" id="KW-0814">Transposable element</keyword>
<keyword evidence="3 6" id="KW-0815">Transposition</keyword>
<dbReference type="EMBL" id="HE572590">
    <property type="protein sequence ID" value="CCC45739.1"/>
    <property type="molecule type" value="Genomic_DNA"/>
</dbReference>
<evidence type="ECO:0000256" key="6">
    <source>
        <dbReference type="RuleBase" id="RU365089"/>
    </source>
</evidence>